<evidence type="ECO:0000313" key="3">
    <source>
        <dbReference type="Proteomes" id="UP001283361"/>
    </source>
</evidence>
<feature type="compositionally biased region" description="Gly residues" evidence="1">
    <location>
        <begin position="225"/>
        <end position="239"/>
    </location>
</feature>
<feature type="region of interest" description="Disordered" evidence="1">
    <location>
        <begin position="539"/>
        <end position="586"/>
    </location>
</feature>
<feature type="compositionally biased region" description="Low complexity" evidence="1">
    <location>
        <begin position="41"/>
        <end position="53"/>
    </location>
</feature>
<gene>
    <name evidence="2" type="ORF">RRG08_052595</name>
</gene>
<feature type="compositionally biased region" description="Gly residues" evidence="1">
    <location>
        <begin position="306"/>
        <end position="317"/>
    </location>
</feature>
<name>A0AAE1A1W9_9GAST</name>
<accession>A0AAE1A1W9</accession>
<dbReference type="AlphaFoldDB" id="A0AAE1A1W9"/>
<comment type="caution">
    <text evidence="2">The sequence shown here is derived from an EMBL/GenBank/DDBJ whole genome shotgun (WGS) entry which is preliminary data.</text>
</comment>
<evidence type="ECO:0000256" key="1">
    <source>
        <dbReference type="SAM" id="MobiDB-lite"/>
    </source>
</evidence>
<evidence type="ECO:0000313" key="2">
    <source>
        <dbReference type="EMBL" id="KAK3779373.1"/>
    </source>
</evidence>
<feature type="compositionally biased region" description="Polar residues" evidence="1">
    <location>
        <begin position="30"/>
        <end position="40"/>
    </location>
</feature>
<feature type="compositionally biased region" description="Gly residues" evidence="1">
    <location>
        <begin position="246"/>
        <end position="256"/>
    </location>
</feature>
<protein>
    <submittedName>
        <fullName evidence="2">Uncharacterized protein</fullName>
    </submittedName>
</protein>
<organism evidence="2 3">
    <name type="scientific">Elysia crispata</name>
    <name type="common">lettuce slug</name>
    <dbReference type="NCBI Taxonomy" id="231223"/>
    <lineage>
        <taxon>Eukaryota</taxon>
        <taxon>Metazoa</taxon>
        <taxon>Spiralia</taxon>
        <taxon>Lophotrochozoa</taxon>
        <taxon>Mollusca</taxon>
        <taxon>Gastropoda</taxon>
        <taxon>Heterobranchia</taxon>
        <taxon>Euthyneura</taxon>
        <taxon>Panpulmonata</taxon>
        <taxon>Sacoglossa</taxon>
        <taxon>Placobranchoidea</taxon>
        <taxon>Plakobranchidae</taxon>
        <taxon>Elysia</taxon>
    </lineage>
</organism>
<keyword evidence="3" id="KW-1185">Reference proteome</keyword>
<dbReference type="Proteomes" id="UP001283361">
    <property type="component" value="Unassembled WGS sequence"/>
</dbReference>
<feature type="compositionally biased region" description="Low complexity" evidence="1">
    <location>
        <begin position="1138"/>
        <end position="1147"/>
    </location>
</feature>
<reference evidence="2" key="1">
    <citation type="journal article" date="2023" name="G3 (Bethesda)">
        <title>A reference genome for the long-term kleptoplast-retaining sea slug Elysia crispata morphotype clarki.</title>
        <authorList>
            <person name="Eastman K.E."/>
            <person name="Pendleton A.L."/>
            <person name="Shaikh M.A."/>
            <person name="Suttiyut T."/>
            <person name="Ogas R."/>
            <person name="Tomko P."/>
            <person name="Gavelis G."/>
            <person name="Widhalm J.R."/>
            <person name="Wisecaver J.H."/>
        </authorList>
    </citation>
    <scope>NUCLEOTIDE SEQUENCE</scope>
    <source>
        <strain evidence="2">ECLA1</strain>
    </source>
</reference>
<sequence length="1198" mass="129050">MAAYQVPQGGGYGSSGQQFSSWGPQATDWAGQQQTYQHPGSQQQYSPYAAAQPTNGQFTGQGYDAQGGAGMYGAGYDYNSMGYGQGYVGQQSDPAGGQFMGGSQSYGVSDVSSQQFGYMETQQSWGGRGGEQQWGWDQNSQTNGLVSGKDAGNAPLRGRIGSGGDSPAFGSGQGGRLSAFGNGRREGPPAFGSGRGGGLPALGSGRGGPPASGSGHVGGPPASGSGRGGGPPAFGSGRGFGDRGRGGAGGGRGRGFGADRGRGVGGVRAKAFGGDVSGGYEEDENLGYGVNRDKSFVGDRGRGRGDGGPGRGRGGNSFGSNRGRGASGRGSSSFGDRGRGGINNTRGRGGHLAFKESVTVADTGVGLSSIGDLIKSAQQRRLQDATKGLSPDAPLSAFVGRWKSFSRDFVDCGNPISNLECSLKASKLDLLQLRSETDLLSKVSNSYNIFTSTLILVKKFAPLDHRDQESIFLARGLGLNKKAAKADCYHKAHKLIMESAVNEIMNQVDTDESTLRQEIQILHRENPKGFMDLLKKTTEVADNGDGGPQPQGAQQTAKRKAAGGGGGGGRVSEHSSAKKPRHLPEDYLENQSSLAPKKKQGILMQRSAPLNAKLTKLKELLKEEGITKLHIVPKIDQFAHKTAITIRNVYKFIDIPAIGYEHKTPLYCEIYFDDVWVATSEPHIKRTGAMHEAYCNFTDILCTEPVDVIANNPKRWSVAMESMPDVCAVYTKWQGEDNDSLLTSNLANMKQMMHSMPQLKFPIHKMVLTEHETDKNIENIFKSLELSATRNLVLLECEILRNPDNTFTCNISLQGKVMASRVHSVKNAAKRIASEAVMNQLKKTNDFIYVTADYVGETYTKANLFKKAKEKKEAGVTVPQILQNIASKVLVKKPPEGLGPDALKRFEEDAVGNAAVEDLQENKDLRPLLPYLALVTYDIIDNYYETLSLEDIIFDVRGMARSQREVIGMCANRMGMRINTKVRNMEQSSLLRRCTSASDMSKILQIHGGTSGRYKLTKCQNPCSQEELDTFRNEYLAIYQSFKSNRDSEEEEEEIAPKSEAPSPQIHAATSKREGQSQKPSVPAKIKGALPKSVVPAKIKKPLPSGPSISAWENDEPLDFNGPAGAGRGGPRGPRPAAPTGVRGPRPLMAGPVPRRPHPFRQTQPSRQGPPLRRPFPQRQPQPLMQARPPRMGGHFQY</sequence>
<feature type="compositionally biased region" description="Low complexity" evidence="1">
    <location>
        <begin position="318"/>
        <end position="335"/>
    </location>
</feature>
<feature type="compositionally biased region" description="Low complexity" evidence="1">
    <location>
        <begin position="15"/>
        <end position="25"/>
    </location>
</feature>
<dbReference type="EMBL" id="JAWDGP010002843">
    <property type="protein sequence ID" value="KAK3779373.1"/>
    <property type="molecule type" value="Genomic_DNA"/>
</dbReference>
<proteinExistence type="predicted"/>
<feature type="compositionally biased region" description="Gly residues" evidence="1">
    <location>
        <begin position="193"/>
        <end position="218"/>
    </location>
</feature>
<feature type="compositionally biased region" description="Basic and acidic residues" evidence="1">
    <location>
        <begin position="291"/>
        <end position="305"/>
    </location>
</feature>
<feature type="region of interest" description="Disordered" evidence="1">
    <location>
        <begin position="141"/>
        <end position="348"/>
    </location>
</feature>
<feature type="region of interest" description="Disordered" evidence="1">
    <location>
        <begin position="1044"/>
        <end position="1198"/>
    </location>
</feature>
<feature type="region of interest" description="Disordered" evidence="1">
    <location>
        <begin position="1"/>
        <end position="64"/>
    </location>
</feature>